<dbReference type="EMBL" id="JBFNQN010000016">
    <property type="protein sequence ID" value="MEW9267150.1"/>
    <property type="molecule type" value="Genomic_DNA"/>
</dbReference>
<comment type="caution">
    <text evidence="1">The sequence shown here is derived from an EMBL/GenBank/DDBJ whole genome shotgun (WGS) entry which is preliminary data.</text>
</comment>
<protein>
    <recommendedName>
        <fullName evidence="3">Asp23/Gls24 family envelope stress response protein</fullName>
    </recommendedName>
</protein>
<evidence type="ECO:0000313" key="1">
    <source>
        <dbReference type="EMBL" id="MEW9267150.1"/>
    </source>
</evidence>
<evidence type="ECO:0000313" key="2">
    <source>
        <dbReference type="Proteomes" id="UP001555826"/>
    </source>
</evidence>
<organism evidence="1 2">
    <name type="scientific">Kineococcus endophyticus</name>
    <dbReference type="NCBI Taxonomy" id="1181883"/>
    <lineage>
        <taxon>Bacteria</taxon>
        <taxon>Bacillati</taxon>
        <taxon>Actinomycetota</taxon>
        <taxon>Actinomycetes</taxon>
        <taxon>Kineosporiales</taxon>
        <taxon>Kineosporiaceae</taxon>
        <taxon>Kineococcus</taxon>
    </lineage>
</organism>
<evidence type="ECO:0008006" key="3">
    <source>
        <dbReference type="Google" id="ProtNLM"/>
    </source>
</evidence>
<dbReference type="Proteomes" id="UP001555826">
    <property type="component" value="Unassembled WGS sequence"/>
</dbReference>
<keyword evidence="2" id="KW-1185">Reference proteome</keyword>
<gene>
    <name evidence="1" type="ORF">AB1207_20555</name>
</gene>
<accession>A0ABV3PC30</accession>
<name>A0ABV3PC30_9ACTN</name>
<proteinExistence type="predicted"/>
<reference evidence="1 2" key="1">
    <citation type="submission" date="2024-07" db="EMBL/GenBank/DDBJ databases">
        <authorList>
            <person name="Thanompreechachai J."/>
            <person name="Duangmal K."/>
        </authorList>
    </citation>
    <scope>NUCLEOTIDE SEQUENCE [LARGE SCALE GENOMIC DNA]</scope>
    <source>
        <strain evidence="1 2">KCTC 19886</strain>
    </source>
</reference>
<sequence length="111" mass="11266">MADDLADVVRAVPGVSDLHPGALGEIGTYLPGRRVAGIRLRDEALSGAAGSAEPNRYPVEVHVVLQAGAPIRETAHAVHAAVAQRLATAGLHPAVLVNVADIAADLTVPAS</sequence>